<proteinExistence type="predicted"/>
<dbReference type="Proteomes" id="UP001157006">
    <property type="component" value="Chromosome 1L"/>
</dbReference>
<protein>
    <submittedName>
        <fullName evidence="2">Uncharacterized protein</fullName>
    </submittedName>
</protein>
<keyword evidence="1" id="KW-1133">Transmembrane helix</keyword>
<feature type="transmembrane region" description="Helical" evidence="1">
    <location>
        <begin position="127"/>
        <end position="146"/>
    </location>
</feature>
<sequence length="202" mass="23716">MSDSSIEKEFMNLILQLSLKRQPVMSLFYLKDELRGGSRLELLLSSWKQQTSYNKIEDDRLNYLRRGGFFPDYSLRFGTAITQVMQGWALECDTGLVLDYFMQDRDKAFGAAGCRFNTMTWLHCNRFWTVLQAIFVGLFLFGFDYFDSMFYGRLGKGCNRFWFVLRTCMYRSNKAGFGCSIIWKGLACPYVTRFEVRKMEKA</sequence>
<keyword evidence="1" id="KW-0812">Transmembrane</keyword>
<evidence type="ECO:0000313" key="3">
    <source>
        <dbReference type="Proteomes" id="UP001157006"/>
    </source>
</evidence>
<keyword evidence="1" id="KW-0472">Membrane</keyword>
<keyword evidence="3" id="KW-1185">Reference proteome</keyword>
<evidence type="ECO:0000313" key="2">
    <source>
        <dbReference type="EMBL" id="CAI8590113.1"/>
    </source>
</evidence>
<accession>A0AAV0YZE3</accession>
<dbReference type="AlphaFoldDB" id="A0AAV0YZE3"/>
<gene>
    <name evidence="2" type="ORF">VFH_I426040</name>
</gene>
<reference evidence="2 3" key="1">
    <citation type="submission" date="2023-01" db="EMBL/GenBank/DDBJ databases">
        <authorList>
            <person name="Kreplak J."/>
        </authorList>
    </citation>
    <scope>NUCLEOTIDE SEQUENCE [LARGE SCALE GENOMIC DNA]</scope>
</reference>
<dbReference type="EMBL" id="OX451736">
    <property type="protein sequence ID" value="CAI8590113.1"/>
    <property type="molecule type" value="Genomic_DNA"/>
</dbReference>
<organism evidence="2 3">
    <name type="scientific">Vicia faba</name>
    <name type="common">Broad bean</name>
    <name type="synonym">Faba vulgaris</name>
    <dbReference type="NCBI Taxonomy" id="3906"/>
    <lineage>
        <taxon>Eukaryota</taxon>
        <taxon>Viridiplantae</taxon>
        <taxon>Streptophyta</taxon>
        <taxon>Embryophyta</taxon>
        <taxon>Tracheophyta</taxon>
        <taxon>Spermatophyta</taxon>
        <taxon>Magnoliopsida</taxon>
        <taxon>eudicotyledons</taxon>
        <taxon>Gunneridae</taxon>
        <taxon>Pentapetalae</taxon>
        <taxon>rosids</taxon>
        <taxon>fabids</taxon>
        <taxon>Fabales</taxon>
        <taxon>Fabaceae</taxon>
        <taxon>Papilionoideae</taxon>
        <taxon>50 kb inversion clade</taxon>
        <taxon>NPAAA clade</taxon>
        <taxon>Hologalegina</taxon>
        <taxon>IRL clade</taxon>
        <taxon>Fabeae</taxon>
        <taxon>Vicia</taxon>
    </lineage>
</organism>
<evidence type="ECO:0000256" key="1">
    <source>
        <dbReference type="SAM" id="Phobius"/>
    </source>
</evidence>
<name>A0AAV0YZE3_VICFA</name>